<keyword evidence="4" id="KW-1185">Reference proteome</keyword>
<dbReference type="GO" id="GO:0004300">
    <property type="term" value="F:enoyl-CoA hydratase activity"/>
    <property type="evidence" value="ECO:0007669"/>
    <property type="project" value="TreeGrafter"/>
</dbReference>
<evidence type="ECO:0000313" key="4">
    <source>
        <dbReference type="Proteomes" id="UP001305414"/>
    </source>
</evidence>
<dbReference type="GO" id="GO:0003857">
    <property type="term" value="F:(3S)-3-hydroxyacyl-CoA dehydrogenase (NAD+) activity"/>
    <property type="evidence" value="ECO:0007669"/>
    <property type="project" value="TreeGrafter"/>
</dbReference>
<dbReference type="Pfam" id="PF22622">
    <property type="entry name" value="MFE-2_hydrat-2_N"/>
    <property type="match status" value="1"/>
</dbReference>
<dbReference type="Pfam" id="PF01575">
    <property type="entry name" value="MaoC_dehydratas"/>
    <property type="match status" value="1"/>
</dbReference>
<organism evidence="3 4">
    <name type="scientific">Xylaria bambusicola</name>
    <dbReference type="NCBI Taxonomy" id="326684"/>
    <lineage>
        <taxon>Eukaryota</taxon>
        <taxon>Fungi</taxon>
        <taxon>Dikarya</taxon>
        <taxon>Ascomycota</taxon>
        <taxon>Pezizomycotina</taxon>
        <taxon>Sordariomycetes</taxon>
        <taxon>Xylariomycetidae</taxon>
        <taxon>Xylariales</taxon>
        <taxon>Xylariaceae</taxon>
        <taxon>Xylaria</taxon>
    </lineage>
</organism>
<protein>
    <recommendedName>
        <fullName evidence="5">MaoC-like domain-containing protein</fullName>
    </recommendedName>
</protein>
<gene>
    <name evidence="3" type="ORF">RRF57_009399</name>
</gene>
<dbReference type="AlphaFoldDB" id="A0AAN7UTI5"/>
<dbReference type="PANTHER" id="PTHR13078:SF57">
    <property type="entry name" value="DEHYDRATASE, PUTATIVE (AFU_ORTHOLOGUE AFUA_5G00640)-RELATED"/>
    <property type="match status" value="1"/>
</dbReference>
<feature type="domain" description="MaoC-like" evidence="1">
    <location>
        <begin position="212"/>
        <end position="316"/>
    </location>
</feature>
<dbReference type="InterPro" id="IPR029069">
    <property type="entry name" value="HotDog_dom_sf"/>
</dbReference>
<dbReference type="PANTHER" id="PTHR13078">
    <property type="entry name" value="PEROXISOMAL MULTIFUNCTIONAL ENZYME TYPE 2-RELATED"/>
    <property type="match status" value="1"/>
</dbReference>
<proteinExistence type="predicted"/>
<reference evidence="3 4" key="1">
    <citation type="submission" date="2023-10" db="EMBL/GenBank/DDBJ databases">
        <title>Draft genome sequence of Xylaria bambusicola isolate GMP-LS, the root and basal stem rot pathogen of sugarcane in Indonesia.</title>
        <authorList>
            <person name="Selvaraj P."/>
            <person name="Muralishankar V."/>
            <person name="Muruganantham S."/>
            <person name="Sp S."/>
            <person name="Haryani S."/>
            <person name="Lau K.J.X."/>
            <person name="Naqvi N.I."/>
        </authorList>
    </citation>
    <scope>NUCLEOTIDE SEQUENCE [LARGE SCALE GENOMIC DNA]</scope>
    <source>
        <strain evidence="3">GMP-LS</strain>
    </source>
</reference>
<feature type="domain" description="Peroxisomal multifunctional enzyme type 2-like N-terminal" evidence="2">
    <location>
        <begin position="56"/>
        <end position="193"/>
    </location>
</feature>
<dbReference type="GO" id="GO:0005777">
    <property type="term" value="C:peroxisome"/>
    <property type="evidence" value="ECO:0007669"/>
    <property type="project" value="TreeGrafter"/>
</dbReference>
<dbReference type="GO" id="GO:0044594">
    <property type="term" value="F:17-beta-hydroxysteroid dehydrogenase (NAD+) activity"/>
    <property type="evidence" value="ECO:0007669"/>
    <property type="project" value="TreeGrafter"/>
</dbReference>
<dbReference type="Proteomes" id="UP001305414">
    <property type="component" value="Unassembled WGS sequence"/>
</dbReference>
<evidence type="ECO:0008006" key="5">
    <source>
        <dbReference type="Google" id="ProtNLM"/>
    </source>
</evidence>
<name>A0AAN7UTI5_9PEZI</name>
<dbReference type="EMBL" id="JAWHQM010000035">
    <property type="protein sequence ID" value="KAK5633684.1"/>
    <property type="molecule type" value="Genomic_DNA"/>
</dbReference>
<dbReference type="Gene3D" id="3.10.129.10">
    <property type="entry name" value="Hotdog Thioesterase"/>
    <property type="match status" value="2"/>
</dbReference>
<dbReference type="InterPro" id="IPR054357">
    <property type="entry name" value="MFE-2_N"/>
</dbReference>
<evidence type="ECO:0000259" key="2">
    <source>
        <dbReference type="Pfam" id="PF22622"/>
    </source>
</evidence>
<dbReference type="InterPro" id="IPR002539">
    <property type="entry name" value="MaoC-like_dom"/>
</dbReference>
<accession>A0AAN7UTI5</accession>
<dbReference type="SUPFAM" id="SSF54637">
    <property type="entry name" value="Thioesterase/thiol ester dehydrase-isomerase"/>
    <property type="match status" value="2"/>
</dbReference>
<evidence type="ECO:0000259" key="1">
    <source>
        <dbReference type="Pfam" id="PF01575"/>
    </source>
</evidence>
<comment type="caution">
    <text evidence="3">The sequence shown here is derived from an EMBL/GenBank/DDBJ whole genome shotgun (WGS) entry which is preliminary data.</text>
</comment>
<dbReference type="GO" id="GO:0006635">
    <property type="term" value="P:fatty acid beta-oxidation"/>
    <property type="evidence" value="ECO:0007669"/>
    <property type="project" value="TreeGrafter"/>
</dbReference>
<evidence type="ECO:0000313" key="3">
    <source>
        <dbReference type="EMBL" id="KAK5633684.1"/>
    </source>
</evidence>
<sequence length="326" mass="36162">MASGTGVSFVYPFRIIITPRDNMGVEDIPVKRSDGRYDNVDFRKAVGHKFRPIKCAYNRRDVLLFANAIGVQADEKHFLYELHPRFAAFPTFPINLAFKQTDQDVFDFVARTTSEPVPGMPPFDAQRSVDGERGIEILRPIPTSSAGLDLEIHSKVVGAYDKGGAMISEQEHELIDIKTGTVYVKMTSTAFGMGQGGYGGPKGPSKPAIKMPARQPDAVHTYKTTPETALLYRLCGDYNPMHADDDCGKRAGFQGAILQGLGTWNIAAHGLLRGVAASDPTRFKAFGARFKSVVYPGDELETWIWKTTSDDGFDNYVFKTYCEKRW</sequence>